<dbReference type="InterPro" id="IPR030960">
    <property type="entry name" value="DHQS/DOIS_N"/>
</dbReference>
<keyword evidence="11 18" id="KW-0479">Metal-binding</keyword>
<comment type="cofactor">
    <cofactor evidence="18">
        <name>Co(2+)</name>
        <dbReference type="ChEBI" id="CHEBI:48828"/>
    </cofactor>
    <cofactor evidence="18">
        <name>Zn(2+)</name>
        <dbReference type="ChEBI" id="CHEBI:29105"/>
    </cofactor>
    <text evidence="18">Binds 1 divalent metal cation per subunit. Can use either Co(2+) or Zn(2+).</text>
</comment>
<evidence type="ECO:0000256" key="5">
    <source>
        <dbReference type="ARBA" id="ARBA00004661"/>
    </source>
</evidence>
<evidence type="ECO:0000256" key="6">
    <source>
        <dbReference type="ARBA" id="ARBA00005412"/>
    </source>
</evidence>
<comment type="pathway">
    <text evidence="5 18">Metabolic intermediate biosynthesis; chorismate biosynthesis; chorismate from D-erythrose 4-phosphate and phosphoenolpyruvate: step 2/7.</text>
</comment>
<dbReference type="RefSeq" id="WP_191138269.1">
    <property type="nucleotide sequence ID" value="NZ_JACXAG020000001.1"/>
</dbReference>
<dbReference type="GO" id="GO:0046872">
    <property type="term" value="F:metal ion binding"/>
    <property type="evidence" value="ECO:0007669"/>
    <property type="project" value="UniProtKB-KW"/>
</dbReference>
<feature type="binding site" evidence="18">
    <location>
        <position position="251"/>
    </location>
    <ligand>
        <name>Zn(2+)</name>
        <dbReference type="ChEBI" id="CHEBI:29105"/>
    </ligand>
</feature>
<evidence type="ECO:0000256" key="10">
    <source>
        <dbReference type="ARBA" id="ARBA00022605"/>
    </source>
</evidence>
<gene>
    <name evidence="18" type="primary">aroB</name>
    <name evidence="21" type="ORF">IC620_04500</name>
</gene>
<keyword evidence="10 18" id="KW-0028">Amino-acid biosynthesis</keyword>
<keyword evidence="9 18" id="KW-0963">Cytoplasm</keyword>
<comment type="function">
    <text evidence="18">Catalyzes the conversion of 3-deoxy-D-arabino-heptulosonate 7-phosphate (DAHP) to dehydroquinate (DHQ).</text>
</comment>
<comment type="caution">
    <text evidence="21">The sequence shown here is derived from an EMBL/GenBank/DDBJ whole genome shotgun (WGS) entry which is preliminary data.</text>
</comment>
<keyword evidence="12 18" id="KW-0547">Nucleotide-binding</keyword>
<reference evidence="21" key="1">
    <citation type="submission" date="2020-09" db="EMBL/GenBank/DDBJ databases">
        <title>A novel bacterium of genus Hazenella, isolated from South China Sea.</title>
        <authorList>
            <person name="Huang H."/>
            <person name="Mo K."/>
            <person name="Hu Y."/>
        </authorList>
    </citation>
    <scope>NUCLEOTIDE SEQUENCE</scope>
    <source>
        <strain evidence="21">IB182357</strain>
    </source>
</reference>
<keyword evidence="17 18" id="KW-0170">Cobalt</keyword>
<dbReference type="Gene3D" id="3.40.50.1970">
    <property type="match status" value="1"/>
</dbReference>
<dbReference type="GO" id="GO:0003856">
    <property type="term" value="F:3-dehydroquinate synthase activity"/>
    <property type="evidence" value="ECO:0007669"/>
    <property type="project" value="UniProtKB-UniRule"/>
</dbReference>
<accession>A0A926N8B3</accession>
<evidence type="ECO:0000256" key="17">
    <source>
        <dbReference type="ARBA" id="ARBA00023285"/>
    </source>
</evidence>
<dbReference type="GO" id="GO:0009423">
    <property type="term" value="P:chorismate biosynthetic process"/>
    <property type="evidence" value="ECO:0007669"/>
    <property type="project" value="UniProtKB-UniRule"/>
</dbReference>
<evidence type="ECO:0000256" key="7">
    <source>
        <dbReference type="ARBA" id="ARBA00013031"/>
    </source>
</evidence>
<comment type="similarity">
    <text evidence="6 18">Belongs to the sugar phosphate cyclases superfamily. Dehydroquinate synthase family.</text>
</comment>
<dbReference type="FunFam" id="3.40.50.1970:FF:000007">
    <property type="entry name" value="Pentafunctional AROM polypeptide"/>
    <property type="match status" value="1"/>
</dbReference>
<feature type="binding site" evidence="18">
    <location>
        <position position="146"/>
    </location>
    <ligand>
        <name>NAD(+)</name>
        <dbReference type="ChEBI" id="CHEBI:57540"/>
    </ligand>
</feature>
<dbReference type="InterPro" id="IPR030963">
    <property type="entry name" value="DHQ_synth_fam"/>
</dbReference>
<evidence type="ECO:0000259" key="20">
    <source>
        <dbReference type="Pfam" id="PF24621"/>
    </source>
</evidence>
<comment type="catalytic activity">
    <reaction evidence="1 18">
        <text>7-phospho-2-dehydro-3-deoxy-D-arabino-heptonate = 3-dehydroquinate + phosphate</text>
        <dbReference type="Rhea" id="RHEA:21968"/>
        <dbReference type="ChEBI" id="CHEBI:32364"/>
        <dbReference type="ChEBI" id="CHEBI:43474"/>
        <dbReference type="ChEBI" id="CHEBI:58394"/>
        <dbReference type="EC" id="4.2.3.4"/>
    </reaction>
</comment>
<dbReference type="NCBIfam" id="TIGR01357">
    <property type="entry name" value="aroB"/>
    <property type="match status" value="1"/>
</dbReference>
<dbReference type="PANTHER" id="PTHR43622">
    <property type="entry name" value="3-DEHYDROQUINATE SYNTHASE"/>
    <property type="match status" value="1"/>
</dbReference>
<feature type="binding site" evidence="18">
    <location>
        <begin position="110"/>
        <end position="114"/>
    </location>
    <ligand>
        <name>NAD(+)</name>
        <dbReference type="ChEBI" id="CHEBI:57540"/>
    </ligand>
</feature>
<evidence type="ECO:0000256" key="14">
    <source>
        <dbReference type="ARBA" id="ARBA00023027"/>
    </source>
</evidence>
<dbReference type="HAMAP" id="MF_00110">
    <property type="entry name" value="DHQ_synthase"/>
    <property type="match status" value="1"/>
</dbReference>
<evidence type="ECO:0000256" key="4">
    <source>
        <dbReference type="ARBA" id="ARBA00004496"/>
    </source>
</evidence>
<comment type="caution">
    <text evidence="18">Lacks conserved residue(s) required for the propagation of feature annotation.</text>
</comment>
<keyword evidence="16 18" id="KW-0456">Lyase</keyword>
<feature type="binding site" evidence="18">
    <location>
        <position position="155"/>
    </location>
    <ligand>
        <name>NAD(+)</name>
        <dbReference type="ChEBI" id="CHEBI:57540"/>
    </ligand>
</feature>
<proteinExistence type="inferred from homology"/>
<evidence type="ECO:0000313" key="22">
    <source>
        <dbReference type="Proteomes" id="UP000661691"/>
    </source>
</evidence>
<dbReference type="Pfam" id="PF24621">
    <property type="entry name" value="DHQS_C"/>
    <property type="match status" value="1"/>
</dbReference>
<keyword evidence="15 18" id="KW-0057">Aromatic amino acid biosynthesis</keyword>
<evidence type="ECO:0000256" key="13">
    <source>
        <dbReference type="ARBA" id="ARBA00022833"/>
    </source>
</evidence>
<evidence type="ECO:0000313" key="21">
    <source>
        <dbReference type="EMBL" id="MBD1371617.1"/>
    </source>
</evidence>
<dbReference type="SUPFAM" id="SSF56796">
    <property type="entry name" value="Dehydroquinate synthase-like"/>
    <property type="match status" value="1"/>
</dbReference>
<dbReference type="AlphaFoldDB" id="A0A926N8B3"/>
<dbReference type="GO" id="GO:0009073">
    <property type="term" value="P:aromatic amino acid family biosynthetic process"/>
    <property type="evidence" value="ECO:0007669"/>
    <property type="project" value="UniProtKB-KW"/>
</dbReference>
<evidence type="ECO:0000256" key="16">
    <source>
        <dbReference type="ARBA" id="ARBA00023239"/>
    </source>
</evidence>
<comment type="cofactor">
    <cofactor evidence="3">
        <name>Zn(2+)</name>
        <dbReference type="ChEBI" id="CHEBI:29105"/>
    </cofactor>
</comment>
<dbReference type="PIRSF" id="PIRSF001455">
    <property type="entry name" value="DHQ_synth"/>
    <property type="match status" value="1"/>
</dbReference>
<evidence type="ECO:0000256" key="12">
    <source>
        <dbReference type="ARBA" id="ARBA00022741"/>
    </source>
</evidence>
<keyword evidence="22" id="KW-1185">Reference proteome</keyword>
<dbReference type="Gene3D" id="1.20.1090.10">
    <property type="entry name" value="Dehydroquinate synthase-like - alpha domain"/>
    <property type="match status" value="1"/>
</dbReference>
<feature type="binding site" evidence="18">
    <location>
        <begin position="173"/>
        <end position="176"/>
    </location>
    <ligand>
        <name>NAD(+)</name>
        <dbReference type="ChEBI" id="CHEBI:57540"/>
    </ligand>
</feature>
<evidence type="ECO:0000256" key="8">
    <source>
        <dbReference type="ARBA" id="ARBA00017684"/>
    </source>
</evidence>
<feature type="domain" description="3-dehydroquinate synthase C-terminal" evidence="20">
    <location>
        <begin position="185"/>
        <end position="329"/>
    </location>
</feature>
<dbReference type="GO" id="GO:0008652">
    <property type="term" value="P:amino acid biosynthetic process"/>
    <property type="evidence" value="ECO:0007669"/>
    <property type="project" value="UniProtKB-KW"/>
</dbReference>
<keyword evidence="14 18" id="KW-0520">NAD</keyword>
<protein>
    <recommendedName>
        <fullName evidence="8 18">3-dehydroquinate synthase</fullName>
        <shortName evidence="18">DHQS</shortName>
        <ecNumber evidence="7 18">4.2.3.4</ecNumber>
    </recommendedName>
</protein>
<comment type="subcellular location">
    <subcellularLocation>
        <location evidence="4 18">Cytoplasm</location>
    </subcellularLocation>
</comment>
<dbReference type="InterPro" id="IPR016037">
    <property type="entry name" value="DHQ_synth_AroB"/>
</dbReference>
<sequence length="366" mass="39889">MIVHDLSVKTKNHSYDIQIGSGLHKQLVQSLRELGITQQQKLMLISDSHVGPLYAGRIQDQLCTAGYEVGTCFVPAGEASKSILQYERVVGACLKFGLDRKSVILALGGGVVGDLAGFVAASFMRGIPFIQLPTTLLAHDSAVGGKVGINHAMGKNLIGAFHQPLRVIFDVDTLSTLPLRQLRSGFAELIKEALIWDVSFVGWLENHQNALLGRDPSLLCEAIYRGCRIKATIVEQDEKENGIRAILNYGHTIGHAIEACAGYKHYTHGECVAIGMVSAVYLGQWVLKTPPAVIDKTIRLIESFGLPTQFSLPCSDDELINLIKHDKKSTSGRLSFILPKQLGHVEMVEHVQEALIVQALQVIRGG</sequence>
<comment type="cofactor">
    <cofactor evidence="2 18">
        <name>NAD(+)</name>
        <dbReference type="ChEBI" id="CHEBI:57540"/>
    </cofactor>
</comment>
<evidence type="ECO:0000256" key="9">
    <source>
        <dbReference type="ARBA" id="ARBA00022490"/>
    </source>
</evidence>
<evidence type="ECO:0000256" key="3">
    <source>
        <dbReference type="ARBA" id="ARBA00001947"/>
    </source>
</evidence>
<dbReference type="GO" id="GO:0005737">
    <property type="term" value="C:cytoplasm"/>
    <property type="evidence" value="ECO:0007669"/>
    <property type="project" value="UniProtKB-SubCell"/>
</dbReference>
<dbReference type="Pfam" id="PF01761">
    <property type="entry name" value="DHQ_synthase"/>
    <property type="match status" value="1"/>
</dbReference>
<evidence type="ECO:0000256" key="18">
    <source>
        <dbReference type="HAMAP-Rule" id="MF_00110"/>
    </source>
</evidence>
<feature type="domain" description="3-dehydroquinate synthase N-terminal" evidence="19">
    <location>
        <begin position="72"/>
        <end position="183"/>
    </location>
</feature>
<feature type="binding site" evidence="18">
    <location>
        <position position="188"/>
    </location>
    <ligand>
        <name>Zn(2+)</name>
        <dbReference type="ChEBI" id="CHEBI:29105"/>
    </ligand>
</feature>
<dbReference type="EMBL" id="JACXAH010000005">
    <property type="protein sequence ID" value="MBD1371617.1"/>
    <property type="molecule type" value="Genomic_DNA"/>
</dbReference>
<evidence type="ECO:0000256" key="2">
    <source>
        <dbReference type="ARBA" id="ARBA00001911"/>
    </source>
</evidence>
<dbReference type="Proteomes" id="UP000661691">
    <property type="component" value="Unassembled WGS sequence"/>
</dbReference>
<evidence type="ECO:0000256" key="15">
    <source>
        <dbReference type="ARBA" id="ARBA00023141"/>
    </source>
</evidence>
<dbReference type="GO" id="GO:0000166">
    <property type="term" value="F:nucleotide binding"/>
    <property type="evidence" value="ECO:0007669"/>
    <property type="project" value="UniProtKB-KW"/>
</dbReference>
<name>A0A926N8B3_9BACL</name>
<evidence type="ECO:0000259" key="19">
    <source>
        <dbReference type="Pfam" id="PF01761"/>
    </source>
</evidence>
<dbReference type="CDD" id="cd08195">
    <property type="entry name" value="DHQS"/>
    <property type="match status" value="1"/>
</dbReference>
<evidence type="ECO:0000256" key="11">
    <source>
        <dbReference type="ARBA" id="ARBA00022723"/>
    </source>
</evidence>
<dbReference type="PANTHER" id="PTHR43622:SF7">
    <property type="entry name" value="3-DEHYDROQUINATE SYNTHASE, CHLOROPLASTIC"/>
    <property type="match status" value="1"/>
</dbReference>
<dbReference type="EC" id="4.2.3.4" evidence="7 18"/>
<dbReference type="InterPro" id="IPR056179">
    <property type="entry name" value="DHQS_C"/>
</dbReference>
<organism evidence="21 22">
    <name type="scientific">Polycladospora coralii</name>
    <dbReference type="NCBI Taxonomy" id="2771432"/>
    <lineage>
        <taxon>Bacteria</taxon>
        <taxon>Bacillati</taxon>
        <taxon>Bacillota</taxon>
        <taxon>Bacilli</taxon>
        <taxon>Bacillales</taxon>
        <taxon>Thermoactinomycetaceae</taxon>
        <taxon>Polycladospora</taxon>
    </lineage>
</organism>
<keyword evidence="13 18" id="KW-0862">Zinc</keyword>
<dbReference type="InterPro" id="IPR050071">
    <property type="entry name" value="Dehydroquinate_synthase"/>
</dbReference>
<feature type="binding site" evidence="18">
    <location>
        <position position="268"/>
    </location>
    <ligand>
        <name>Zn(2+)</name>
        <dbReference type="ChEBI" id="CHEBI:29105"/>
    </ligand>
</feature>
<evidence type="ECO:0000256" key="1">
    <source>
        <dbReference type="ARBA" id="ARBA00001393"/>
    </source>
</evidence>
<feature type="binding site" evidence="18">
    <location>
        <begin position="134"/>
        <end position="135"/>
    </location>
    <ligand>
        <name>NAD(+)</name>
        <dbReference type="ChEBI" id="CHEBI:57540"/>
    </ligand>
</feature>